<dbReference type="RefSeq" id="WP_221287863.1">
    <property type="nucleotide sequence ID" value="NZ_AP024597.1"/>
</dbReference>
<evidence type="ECO:0000313" key="1">
    <source>
        <dbReference type="EMBL" id="BCU71112.1"/>
    </source>
</evidence>
<dbReference type="KEGG" id="csty:KN1_24090"/>
<sequence length="185" mass="20300">MSGTSPFPVDEEFISKLNSLLGKLGLPITIAIGYAIVRETTNCTAVGIKNLLTQGGIQQFEIYPALAVSGRVSKRAKNIFQVIRHGVVIRTREGNYYYIGGKSNYWIGGRSLHVFQGSTEFILSPDEGSPIWELIRTAQSNIIVLQVKGIRISRQWVSPKPPVDCSEVIVGPLLDWIESTGRGGL</sequence>
<reference evidence="1 2" key="1">
    <citation type="submission" date="2021-04" db="EMBL/GenBank/DDBJ databases">
        <title>Complete genome sequence of Stygiolobus sp. KN-1.</title>
        <authorList>
            <person name="Nakamura K."/>
            <person name="Sakai H."/>
            <person name="Kurosawa N."/>
        </authorList>
    </citation>
    <scope>NUCLEOTIDE SEQUENCE [LARGE SCALE GENOMIC DNA]</scope>
    <source>
        <strain evidence="1 2">KN-1</strain>
    </source>
</reference>
<keyword evidence="2" id="KW-1185">Reference proteome</keyword>
<dbReference type="AlphaFoldDB" id="A0A8D5U8E8"/>
<organism evidence="1 2">
    <name type="scientific">Stygiolobus caldivivus</name>
    <dbReference type="NCBI Taxonomy" id="2824673"/>
    <lineage>
        <taxon>Archaea</taxon>
        <taxon>Thermoproteota</taxon>
        <taxon>Thermoprotei</taxon>
        <taxon>Sulfolobales</taxon>
        <taxon>Sulfolobaceae</taxon>
        <taxon>Stygiolobus</taxon>
    </lineage>
</organism>
<dbReference type="EMBL" id="AP024597">
    <property type="protein sequence ID" value="BCU71112.1"/>
    <property type="molecule type" value="Genomic_DNA"/>
</dbReference>
<protein>
    <submittedName>
        <fullName evidence="1">Uncharacterized protein</fullName>
    </submittedName>
</protein>
<accession>A0A8D5U8E8</accession>
<gene>
    <name evidence="1" type="ORF">KN1_24090</name>
</gene>
<dbReference type="GeneID" id="66164132"/>
<evidence type="ECO:0000313" key="2">
    <source>
        <dbReference type="Proteomes" id="UP000825123"/>
    </source>
</evidence>
<dbReference type="Proteomes" id="UP000825123">
    <property type="component" value="Chromosome"/>
</dbReference>
<name>A0A8D5U8E8_9CREN</name>
<proteinExistence type="predicted"/>